<comment type="caution">
    <text evidence="2">The sequence shown here is derived from an EMBL/GenBank/DDBJ whole genome shotgun (WGS) entry which is preliminary data.</text>
</comment>
<evidence type="ECO:0000256" key="1">
    <source>
        <dbReference type="SAM" id="Coils"/>
    </source>
</evidence>
<dbReference type="EMBL" id="CAJNDS010000974">
    <property type="protein sequence ID" value="CAE7242417.1"/>
    <property type="molecule type" value="Genomic_DNA"/>
</dbReference>
<feature type="coiled-coil region" evidence="1">
    <location>
        <begin position="16"/>
        <end position="48"/>
    </location>
</feature>
<reference evidence="2" key="1">
    <citation type="submission" date="2021-02" db="EMBL/GenBank/DDBJ databases">
        <authorList>
            <person name="Dougan E. K."/>
            <person name="Rhodes N."/>
            <person name="Thang M."/>
            <person name="Chan C."/>
        </authorList>
    </citation>
    <scope>NUCLEOTIDE SEQUENCE</scope>
</reference>
<evidence type="ECO:0000313" key="3">
    <source>
        <dbReference type="Proteomes" id="UP000604046"/>
    </source>
</evidence>
<sequence length="211" mass="24535">MSESMEEDHSIQASEQDDYQEQIKEYELEQAMLEAEFVMHEMARWESDPIEKAIMMQDAQDQKMFQQEMELEKRMAKMQVQYRNMDGQMLHCSRPCPIVPERFGSYREAELAELHARNNNESDVTLSLQELRSRRKRAGKPTPAQFLENRPPREVLLHDLDASHVGPICLETTKLVCGSDLITDAWAWLDLLSRADDNDVVCVQIVFSTQI</sequence>
<dbReference type="Proteomes" id="UP000604046">
    <property type="component" value="Unassembled WGS sequence"/>
</dbReference>
<evidence type="ECO:0000313" key="2">
    <source>
        <dbReference type="EMBL" id="CAE7242417.1"/>
    </source>
</evidence>
<keyword evidence="3" id="KW-1185">Reference proteome</keyword>
<gene>
    <name evidence="2" type="primary">pfh1</name>
    <name evidence="2" type="ORF">SNAT2548_LOCUS11124</name>
</gene>
<protein>
    <submittedName>
        <fullName evidence="2">Pfh1 protein</fullName>
    </submittedName>
</protein>
<accession>A0A812LJS8</accession>
<keyword evidence="1" id="KW-0175">Coiled coil</keyword>
<dbReference type="AlphaFoldDB" id="A0A812LJS8"/>
<proteinExistence type="predicted"/>
<organism evidence="2 3">
    <name type="scientific">Symbiodinium natans</name>
    <dbReference type="NCBI Taxonomy" id="878477"/>
    <lineage>
        <taxon>Eukaryota</taxon>
        <taxon>Sar</taxon>
        <taxon>Alveolata</taxon>
        <taxon>Dinophyceae</taxon>
        <taxon>Suessiales</taxon>
        <taxon>Symbiodiniaceae</taxon>
        <taxon>Symbiodinium</taxon>
    </lineage>
</organism>
<name>A0A812LJS8_9DINO</name>